<name>A0A0C9ZMJ8_9AGAM</name>
<reference evidence="1 2" key="1">
    <citation type="submission" date="2014-04" db="EMBL/GenBank/DDBJ databases">
        <authorList>
            <consortium name="DOE Joint Genome Institute"/>
            <person name="Kuo A."/>
            <person name="Ruytinx J."/>
            <person name="Rineau F."/>
            <person name="Colpaert J."/>
            <person name="Kohler A."/>
            <person name="Nagy L.G."/>
            <person name="Floudas D."/>
            <person name="Copeland A."/>
            <person name="Barry K.W."/>
            <person name="Cichocki N."/>
            <person name="Veneault-Fourrey C."/>
            <person name="LaButti K."/>
            <person name="Lindquist E.A."/>
            <person name="Lipzen A."/>
            <person name="Lundell T."/>
            <person name="Morin E."/>
            <person name="Murat C."/>
            <person name="Sun H."/>
            <person name="Tunlid A."/>
            <person name="Henrissat B."/>
            <person name="Grigoriev I.V."/>
            <person name="Hibbett D.S."/>
            <person name="Martin F."/>
            <person name="Nordberg H.P."/>
            <person name="Cantor M.N."/>
            <person name="Hua S.X."/>
        </authorList>
    </citation>
    <scope>NUCLEOTIDE SEQUENCE [LARGE SCALE GENOMIC DNA]</scope>
    <source>
        <strain evidence="1 2">UH-Slu-Lm8-n1</strain>
    </source>
</reference>
<evidence type="ECO:0000313" key="2">
    <source>
        <dbReference type="Proteomes" id="UP000054485"/>
    </source>
</evidence>
<dbReference type="InParanoid" id="A0A0C9ZMJ8"/>
<evidence type="ECO:0000313" key="1">
    <source>
        <dbReference type="EMBL" id="KIK38840.1"/>
    </source>
</evidence>
<accession>A0A0C9ZMJ8</accession>
<dbReference type="HOGENOM" id="CLU_154734_0_0_1"/>
<dbReference type="OrthoDB" id="4230923at2759"/>
<dbReference type="Proteomes" id="UP000054485">
    <property type="component" value="Unassembled WGS sequence"/>
</dbReference>
<proteinExistence type="predicted"/>
<protein>
    <submittedName>
        <fullName evidence="1">Uncharacterized protein</fullName>
    </submittedName>
</protein>
<dbReference type="EMBL" id="KN835371">
    <property type="protein sequence ID" value="KIK38840.1"/>
    <property type="molecule type" value="Genomic_DNA"/>
</dbReference>
<sequence length="100" mass="11418">MAILSARKLTHGGIFYELNNQELVAWLSTPGNRSSYLEHFRVEVIIKDWSYQLIIENVLISFNPTSPMVISEIETKGSLQPKLVIKARYIKPVACRNLSQ</sequence>
<dbReference type="AlphaFoldDB" id="A0A0C9ZMJ8"/>
<reference evidence="2" key="2">
    <citation type="submission" date="2015-01" db="EMBL/GenBank/DDBJ databases">
        <title>Evolutionary Origins and Diversification of the Mycorrhizal Mutualists.</title>
        <authorList>
            <consortium name="DOE Joint Genome Institute"/>
            <consortium name="Mycorrhizal Genomics Consortium"/>
            <person name="Kohler A."/>
            <person name="Kuo A."/>
            <person name="Nagy L.G."/>
            <person name="Floudas D."/>
            <person name="Copeland A."/>
            <person name="Barry K.W."/>
            <person name="Cichocki N."/>
            <person name="Veneault-Fourrey C."/>
            <person name="LaButti K."/>
            <person name="Lindquist E.A."/>
            <person name="Lipzen A."/>
            <person name="Lundell T."/>
            <person name="Morin E."/>
            <person name="Murat C."/>
            <person name="Riley R."/>
            <person name="Ohm R."/>
            <person name="Sun H."/>
            <person name="Tunlid A."/>
            <person name="Henrissat B."/>
            <person name="Grigoriev I.V."/>
            <person name="Hibbett D.S."/>
            <person name="Martin F."/>
        </authorList>
    </citation>
    <scope>NUCLEOTIDE SEQUENCE [LARGE SCALE GENOMIC DNA]</scope>
    <source>
        <strain evidence="2">UH-Slu-Lm8-n1</strain>
    </source>
</reference>
<keyword evidence="2" id="KW-1185">Reference proteome</keyword>
<gene>
    <name evidence="1" type="ORF">CY34DRAFT_90304</name>
</gene>
<organism evidence="1 2">
    <name type="scientific">Suillus luteus UH-Slu-Lm8-n1</name>
    <dbReference type="NCBI Taxonomy" id="930992"/>
    <lineage>
        <taxon>Eukaryota</taxon>
        <taxon>Fungi</taxon>
        <taxon>Dikarya</taxon>
        <taxon>Basidiomycota</taxon>
        <taxon>Agaricomycotina</taxon>
        <taxon>Agaricomycetes</taxon>
        <taxon>Agaricomycetidae</taxon>
        <taxon>Boletales</taxon>
        <taxon>Suillineae</taxon>
        <taxon>Suillaceae</taxon>
        <taxon>Suillus</taxon>
    </lineage>
</organism>